<evidence type="ECO:0000313" key="1">
    <source>
        <dbReference type="EMBL" id="MBX34828.1"/>
    </source>
</evidence>
<reference evidence="1" key="1">
    <citation type="submission" date="2018-02" db="EMBL/GenBank/DDBJ databases">
        <title>Rhizophora mucronata_Transcriptome.</title>
        <authorList>
            <person name="Meera S.P."/>
            <person name="Sreeshan A."/>
            <person name="Augustine A."/>
        </authorList>
    </citation>
    <scope>NUCLEOTIDE SEQUENCE</scope>
    <source>
        <tissue evidence="1">Leaf</tissue>
    </source>
</reference>
<dbReference type="EMBL" id="GGEC01054344">
    <property type="protein sequence ID" value="MBX34828.1"/>
    <property type="molecule type" value="Transcribed_RNA"/>
</dbReference>
<sequence length="36" mass="4344">MALALFDPEMSPRAMRTLETRVRREWERDTAVLYCE</sequence>
<dbReference type="AlphaFoldDB" id="A0A2P2MX93"/>
<accession>A0A2P2MX93</accession>
<name>A0A2P2MX93_RHIMU</name>
<organism evidence="1">
    <name type="scientific">Rhizophora mucronata</name>
    <name type="common">Asiatic mangrove</name>
    <dbReference type="NCBI Taxonomy" id="61149"/>
    <lineage>
        <taxon>Eukaryota</taxon>
        <taxon>Viridiplantae</taxon>
        <taxon>Streptophyta</taxon>
        <taxon>Embryophyta</taxon>
        <taxon>Tracheophyta</taxon>
        <taxon>Spermatophyta</taxon>
        <taxon>Magnoliopsida</taxon>
        <taxon>eudicotyledons</taxon>
        <taxon>Gunneridae</taxon>
        <taxon>Pentapetalae</taxon>
        <taxon>rosids</taxon>
        <taxon>fabids</taxon>
        <taxon>Malpighiales</taxon>
        <taxon>Rhizophoraceae</taxon>
        <taxon>Rhizophora</taxon>
    </lineage>
</organism>
<proteinExistence type="predicted"/>
<protein>
    <submittedName>
        <fullName evidence="1">Uncharacterized protein</fullName>
    </submittedName>
</protein>